<reference evidence="1 2" key="1">
    <citation type="submission" date="2016-10" db="EMBL/GenBank/DDBJ databases">
        <authorList>
            <person name="Varghese N."/>
            <person name="Submissions S."/>
        </authorList>
    </citation>
    <scope>NUCLEOTIDE SEQUENCE [LARGE SCALE GENOMIC DNA]</scope>
    <source>
        <strain evidence="1 2">BS3111</strain>
    </source>
</reference>
<accession>A0ABY0UU09</accession>
<gene>
    <name evidence="1" type="ORF">SAMN04490205_5082</name>
</gene>
<protein>
    <submittedName>
        <fullName evidence="1">Uncharacterized protein</fullName>
    </submittedName>
</protein>
<evidence type="ECO:0000313" key="1">
    <source>
        <dbReference type="EMBL" id="SDT18172.1"/>
    </source>
</evidence>
<name>A0ABY0UU09_9PSED</name>
<organism evidence="1 2">
    <name type="scientific">Pseudomonas trivialis</name>
    <dbReference type="NCBI Taxonomy" id="200450"/>
    <lineage>
        <taxon>Bacteria</taxon>
        <taxon>Pseudomonadati</taxon>
        <taxon>Pseudomonadota</taxon>
        <taxon>Gammaproteobacteria</taxon>
        <taxon>Pseudomonadales</taxon>
        <taxon>Pseudomonadaceae</taxon>
        <taxon>Pseudomonas</taxon>
    </lineage>
</organism>
<keyword evidence="2" id="KW-1185">Reference proteome</keyword>
<evidence type="ECO:0000313" key="2">
    <source>
        <dbReference type="Proteomes" id="UP000183126"/>
    </source>
</evidence>
<dbReference type="EMBL" id="LT629760">
    <property type="protein sequence ID" value="SDT18172.1"/>
    <property type="molecule type" value="Genomic_DNA"/>
</dbReference>
<sequence length="57" mass="6641">MSTVLSYLLLYYPSVYYFRIAVPDVIRPLFSQREFVAPCKRCKREALISGRDIPAQV</sequence>
<proteinExistence type="predicted"/>
<dbReference type="Proteomes" id="UP000183126">
    <property type="component" value="Chromosome I"/>
</dbReference>